<name>A0A7X9NI15_9FIRM</name>
<dbReference type="PANTHER" id="PTHR37317">
    <property type="entry name" value="BLR8090 PROTEIN"/>
    <property type="match status" value="1"/>
</dbReference>
<feature type="domain" description="Treble clef zinc finger" evidence="1">
    <location>
        <begin position="29"/>
        <end position="66"/>
    </location>
</feature>
<dbReference type="RefSeq" id="WP_168965518.1">
    <property type="nucleotide sequence ID" value="NZ_JABAFR010000014.1"/>
</dbReference>
<dbReference type="Proteomes" id="UP000540014">
    <property type="component" value="Unassembled WGS sequence"/>
</dbReference>
<organism evidence="2 3">
    <name type="scientific">Faecalicoccus pleomorphus</name>
    <dbReference type="NCBI Taxonomy" id="1323"/>
    <lineage>
        <taxon>Bacteria</taxon>
        <taxon>Bacillati</taxon>
        <taxon>Bacillota</taxon>
        <taxon>Erysipelotrichia</taxon>
        <taxon>Erysipelotrichales</taxon>
        <taxon>Erysipelotrichaceae</taxon>
        <taxon>Faecalicoccus</taxon>
    </lineage>
</organism>
<dbReference type="Pfam" id="PF14311">
    <property type="entry name" value="DUF4379"/>
    <property type="match status" value="5"/>
</dbReference>
<dbReference type="InterPro" id="IPR025487">
    <property type="entry name" value="DUF4379"/>
</dbReference>
<dbReference type="PANTHER" id="PTHR37317:SF1">
    <property type="entry name" value="ZINC-RIBBON DOMAIN-CONTAINING PROTEIN-RELATED"/>
    <property type="match status" value="1"/>
</dbReference>
<dbReference type="AlphaFoldDB" id="A0A7X9NI15"/>
<feature type="domain" description="Treble clef zinc finger" evidence="1">
    <location>
        <begin position="432"/>
        <end position="487"/>
    </location>
</feature>
<feature type="domain" description="Treble clef zinc finger" evidence="1">
    <location>
        <begin position="163"/>
        <end position="213"/>
    </location>
</feature>
<evidence type="ECO:0000313" key="3">
    <source>
        <dbReference type="Proteomes" id="UP000540014"/>
    </source>
</evidence>
<proteinExistence type="predicted"/>
<protein>
    <submittedName>
        <fullName evidence="2">Zinc-ribbon domain-containing protein</fullName>
    </submittedName>
</protein>
<evidence type="ECO:0000313" key="2">
    <source>
        <dbReference type="EMBL" id="NME44626.1"/>
    </source>
</evidence>
<sequence length="569" mass="66502">MSKVKADLETLKKEFVCSSTGESIEELILKPGSHSICTWRCQECGYIWRTPFYTRAHGHGCPKCGKKRGGRKKTSREVKQKGSLQDYYPSLAREWDWDKNSIGPDEVLASSEKIVYWKCSKCGHEWKASIYNRAKRNSICPKCRERQNKANSIGMVCPESIQYWSPRNTRSPYDTLSGSPGKVWWKCPDCGYEWKASVSGFKRGRRCPSCAGKVVTENNSFAAHYPEYAKFWNCEKNRIKPEDAFYKSNKKYWFTCPVCGRTVQKSLDRLATRPLICSHCTKRMHTSYGEQFLHYYLSQYADPVENRYLFDGREIDIYLPRQKVAIEYNGDYYHANRQQQDQNKIQYFKDRGLKTICVYEGDESKRSVYSNNLFVRKNHLDEDLINVTKSIIGSIFPDANFMPDLEKDRFEVLKLYYDSPKKNNVANLYPHLVKEWNTEKNQGLTPDVFTPSSHFKVWWKCSKGHEWVSTVHTRTYGGTQCPYCHRHLLLSGFNDLKTEFPELVKKYWLYDLNAKNGIFPDKVMKSSSRKVFWLDKKGNVCYRSIASTVRSYRNARKRMNESTEVAHES</sequence>
<accession>A0A7X9NI15</accession>
<dbReference type="EMBL" id="JABAFR010000014">
    <property type="protein sequence ID" value="NME44626.1"/>
    <property type="molecule type" value="Genomic_DNA"/>
</dbReference>
<dbReference type="Gene3D" id="3.40.960.10">
    <property type="entry name" value="VSR Endonuclease"/>
    <property type="match status" value="1"/>
</dbReference>
<evidence type="ECO:0000259" key="1">
    <source>
        <dbReference type="Pfam" id="PF14311"/>
    </source>
</evidence>
<feature type="domain" description="Treble clef zinc finger" evidence="1">
    <location>
        <begin position="91"/>
        <end position="145"/>
    </location>
</feature>
<feature type="domain" description="Treble clef zinc finger" evidence="1">
    <location>
        <begin position="229"/>
        <end position="283"/>
    </location>
</feature>
<reference evidence="2 3" key="1">
    <citation type="submission" date="2020-04" db="EMBL/GenBank/DDBJ databases">
        <authorList>
            <person name="Hitch T.C.A."/>
            <person name="Wylensek D."/>
            <person name="Clavel T."/>
        </authorList>
    </citation>
    <scope>NUCLEOTIDE SEQUENCE [LARGE SCALE GENOMIC DNA]</scope>
    <source>
        <strain evidence="2 3">BSM-383-APC-22F</strain>
    </source>
</reference>
<gene>
    <name evidence="2" type="ORF">HF861_06965</name>
</gene>
<comment type="caution">
    <text evidence="2">The sequence shown here is derived from an EMBL/GenBank/DDBJ whole genome shotgun (WGS) entry which is preliminary data.</text>
</comment>